<dbReference type="AlphaFoldDB" id="A0A2M7S4P1"/>
<proteinExistence type="inferred from homology"/>
<dbReference type="PANTHER" id="PTHR43401:SF2">
    <property type="entry name" value="L-THREONINE 3-DEHYDROGENASE"/>
    <property type="match status" value="1"/>
</dbReference>
<dbReference type="InterPro" id="IPR011032">
    <property type="entry name" value="GroES-like_sf"/>
</dbReference>
<accession>A0A2M7S4P1</accession>
<dbReference type="PANTHER" id="PTHR43401">
    <property type="entry name" value="L-THREONINE 3-DEHYDROGENASE"/>
    <property type="match status" value="1"/>
</dbReference>
<dbReference type="InterPro" id="IPR002328">
    <property type="entry name" value="ADH_Zn_CS"/>
</dbReference>
<dbReference type="Pfam" id="PF08240">
    <property type="entry name" value="ADH_N"/>
    <property type="match status" value="1"/>
</dbReference>
<comment type="similarity">
    <text evidence="4">Belongs to the zinc-containing alcohol dehydrogenase family.</text>
</comment>
<dbReference type="Gene3D" id="3.90.180.10">
    <property type="entry name" value="Medium-chain alcohol dehydrogenases, catalytic domain"/>
    <property type="match status" value="1"/>
</dbReference>
<keyword evidence="3" id="KW-0560">Oxidoreductase</keyword>
<dbReference type="GO" id="GO:0008270">
    <property type="term" value="F:zinc ion binding"/>
    <property type="evidence" value="ECO:0007669"/>
    <property type="project" value="InterPro"/>
</dbReference>
<name>A0A2M7S4P1_9BACT</name>
<evidence type="ECO:0000313" key="7">
    <source>
        <dbReference type="Proteomes" id="UP000229307"/>
    </source>
</evidence>
<organism evidence="6 7">
    <name type="scientific">Candidatus Desantisbacteria bacterium CG_4_10_14_0_8_um_filter_48_22</name>
    <dbReference type="NCBI Taxonomy" id="1974543"/>
    <lineage>
        <taxon>Bacteria</taxon>
        <taxon>Candidatus Desantisiibacteriota</taxon>
    </lineage>
</organism>
<sequence length="339" mass="36797">MKVAMYYNNKDVRLEEKPVPRIGPDEFLVKVKASGVCGTDVLEWYRIKTAPRVLGHEMAGEITETGANVKKYKKGDRVFVTHHVPCNTCHYCLNGHHTACDTLHHTNYDPGGFSEYIRIPAINADRGTFLLPDDMSYETATFIEPLGCVARGQRQIGITPGSTILIIGSGISGLLHLRLAKVMGAGRIIASDISEYRMKKALESGADNVISAKGNVTEQLKNLNEGRLADIVIICTGAESACATALKCVEPGGTILFFAVPKPGTDIPVPIADLWRNEVKMMTSYGAAPNDLAIALELLKAKRVPVEDMITHRLPLSETGEGFRLVASAGESIKVIIKP</sequence>
<dbReference type="Proteomes" id="UP000229307">
    <property type="component" value="Unassembled WGS sequence"/>
</dbReference>
<gene>
    <name evidence="6" type="ORF">COY52_12180</name>
</gene>
<evidence type="ECO:0000259" key="5">
    <source>
        <dbReference type="SMART" id="SM00829"/>
    </source>
</evidence>
<dbReference type="InterPro" id="IPR020843">
    <property type="entry name" value="ER"/>
</dbReference>
<dbReference type="InterPro" id="IPR013154">
    <property type="entry name" value="ADH-like_N"/>
</dbReference>
<dbReference type="InterPro" id="IPR013149">
    <property type="entry name" value="ADH-like_C"/>
</dbReference>
<protein>
    <submittedName>
        <fullName evidence="6">Alcohol dehydrogenase</fullName>
    </submittedName>
</protein>
<evidence type="ECO:0000313" key="6">
    <source>
        <dbReference type="EMBL" id="PIZ14536.1"/>
    </source>
</evidence>
<dbReference type="SUPFAM" id="SSF51735">
    <property type="entry name" value="NAD(P)-binding Rossmann-fold domains"/>
    <property type="match status" value="1"/>
</dbReference>
<dbReference type="PROSITE" id="PS00059">
    <property type="entry name" value="ADH_ZINC"/>
    <property type="match status" value="1"/>
</dbReference>
<keyword evidence="2 4" id="KW-0862">Zinc</keyword>
<evidence type="ECO:0000256" key="4">
    <source>
        <dbReference type="RuleBase" id="RU361277"/>
    </source>
</evidence>
<dbReference type="Gene3D" id="3.40.50.720">
    <property type="entry name" value="NAD(P)-binding Rossmann-like Domain"/>
    <property type="match status" value="1"/>
</dbReference>
<dbReference type="InterPro" id="IPR050129">
    <property type="entry name" value="Zn_alcohol_dh"/>
</dbReference>
<reference evidence="7" key="1">
    <citation type="submission" date="2017-09" db="EMBL/GenBank/DDBJ databases">
        <title>Depth-based differentiation of microbial function through sediment-hosted aquifers and enrichment of novel symbionts in the deep terrestrial subsurface.</title>
        <authorList>
            <person name="Probst A.J."/>
            <person name="Ladd B."/>
            <person name="Jarett J.K."/>
            <person name="Geller-Mcgrath D.E."/>
            <person name="Sieber C.M.K."/>
            <person name="Emerson J.B."/>
            <person name="Anantharaman K."/>
            <person name="Thomas B.C."/>
            <person name="Malmstrom R."/>
            <person name="Stieglmeier M."/>
            <person name="Klingl A."/>
            <person name="Woyke T."/>
            <person name="Ryan C.M."/>
            <person name="Banfield J.F."/>
        </authorList>
    </citation>
    <scope>NUCLEOTIDE SEQUENCE [LARGE SCALE GENOMIC DNA]</scope>
</reference>
<evidence type="ECO:0000256" key="2">
    <source>
        <dbReference type="ARBA" id="ARBA00022833"/>
    </source>
</evidence>
<dbReference type="SUPFAM" id="SSF50129">
    <property type="entry name" value="GroES-like"/>
    <property type="match status" value="1"/>
</dbReference>
<dbReference type="EMBL" id="PFMR01000338">
    <property type="protein sequence ID" value="PIZ14536.1"/>
    <property type="molecule type" value="Genomic_DNA"/>
</dbReference>
<keyword evidence="1 4" id="KW-0479">Metal-binding</keyword>
<dbReference type="SMART" id="SM00829">
    <property type="entry name" value="PKS_ER"/>
    <property type="match status" value="1"/>
</dbReference>
<dbReference type="CDD" id="cd08235">
    <property type="entry name" value="iditol_2_DH_like"/>
    <property type="match status" value="1"/>
</dbReference>
<dbReference type="InterPro" id="IPR036291">
    <property type="entry name" value="NAD(P)-bd_dom_sf"/>
</dbReference>
<evidence type="ECO:0000256" key="3">
    <source>
        <dbReference type="ARBA" id="ARBA00023002"/>
    </source>
</evidence>
<dbReference type="GO" id="GO:0016491">
    <property type="term" value="F:oxidoreductase activity"/>
    <property type="evidence" value="ECO:0007669"/>
    <property type="project" value="UniProtKB-KW"/>
</dbReference>
<comment type="caution">
    <text evidence="6">The sequence shown here is derived from an EMBL/GenBank/DDBJ whole genome shotgun (WGS) entry which is preliminary data.</text>
</comment>
<comment type="cofactor">
    <cofactor evidence="4">
        <name>Zn(2+)</name>
        <dbReference type="ChEBI" id="CHEBI:29105"/>
    </cofactor>
</comment>
<evidence type="ECO:0000256" key="1">
    <source>
        <dbReference type="ARBA" id="ARBA00022723"/>
    </source>
</evidence>
<feature type="domain" description="Enoyl reductase (ER)" evidence="5">
    <location>
        <begin position="8"/>
        <end position="337"/>
    </location>
</feature>
<dbReference type="Pfam" id="PF00107">
    <property type="entry name" value="ADH_zinc_N"/>
    <property type="match status" value="1"/>
</dbReference>